<feature type="signal peptide" evidence="1">
    <location>
        <begin position="1"/>
        <end position="17"/>
    </location>
</feature>
<dbReference type="Proteomes" id="UP000265515">
    <property type="component" value="Unassembled WGS sequence"/>
</dbReference>
<reference evidence="2 3" key="1">
    <citation type="journal article" date="2018" name="Cell">
        <title>The Chara Genome: Secondary Complexity and Implications for Plant Terrestrialization.</title>
        <authorList>
            <person name="Nishiyama T."/>
            <person name="Sakayama H."/>
            <person name="Vries J.D."/>
            <person name="Buschmann H."/>
            <person name="Saint-Marcoux D."/>
            <person name="Ullrich K.K."/>
            <person name="Haas F.B."/>
            <person name="Vanderstraeten L."/>
            <person name="Becker D."/>
            <person name="Lang D."/>
            <person name="Vosolsobe S."/>
            <person name="Rombauts S."/>
            <person name="Wilhelmsson P.K.I."/>
            <person name="Janitza P."/>
            <person name="Kern R."/>
            <person name="Heyl A."/>
            <person name="Rumpler F."/>
            <person name="Villalobos L.I.A.C."/>
            <person name="Clay J.M."/>
            <person name="Skokan R."/>
            <person name="Toyoda A."/>
            <person name="Suzuki Y."/>
            <person name="Kagoshima H."/>
            <person name="Schijlen E."/>
            <person name="Tajeshwar N."/>
            <person name="Catarino B."/>
            <person name="Hetherington A.J."/>
            <person name="Saltykova A."/>
            <person name="Bonnot C."/>
            <person name="Breuninger H."/>
            <person name="Symeonidi A."/>
            <person name="Radhakrishnan G.V."/>
            <person name="Van Nieuwerburgh F."/>
            <person name="Deforce D."/>
            <person name="Chang C."/>
            <person name="Karol K.G."/>
            <person name="Hedrich R."/>
            <person name="Ulvskov P."/>
            <person name="Glockner G."/>
            <person name="Delwiche C.F."/>
            <person name="Petrasek J."/>
            <person name="Van de Peer Y."/>
            <person name="Friml J."/>
            <person name="Beilby M."/>
            <person name="Dolan L."/>
            <person name="Kohara Y."/>
            <person name="Sugano S."/>
            <person name="Fujiyama A."/>
            <person name="Delaux P.-M."/>
            <person name="Quint M."/>
            <person name="TheiBen G."/>
            <person name="Hagemann M."/>
            <person name="Harholt J."/>
            <person name="Dunand C."/>
            <person name="Zachgo S."/>
            <person name="Langdale J."/>
            <person name="Maumus F."/>
            <person name="Straeten D.V.D."/>
            <person name="Gould S.B."/>
            <person name="Rensing S.A."/>
        </authorList>
    </citation>
    <scope>NUCLEOTIDE SEQUENCE [LARGE SCALE GENOMIC DNA]</scope>
    <source>
        <strain evidence="2 3">S276</strain>
    </source>
</reference>
<evidence type="ECO:0000313" key="2">
    <source>
        <dbReference type="EMBL" id="GBG67086.1"/>
    </source>
</evidence>
<keyword evidence="1" id="KW-0732">Signal</keyword>
<dbReference type="Gramene" id="GBG67086">
    <property type="protein sequence ID" value="GBG67086"/>
    <property type="gene ID" value="CBR_g78867"/>
</dbReference>
<keyword evidence="3" id="KW-1185">Reference proteome</keyword>
<accession>A0A388KAR0</accession>
<evidence type="ECO:0000256" key="1">
    <source>
        <dbReference type="SAM" id="SignalP"/>
    </source>
</evidence>
<dbReference type="AlphaFoldDB" id="A0A388KAR0"/>
<name>A0A388KAR0_CHABU</name>
<evidence type="ECO:0000313" key="3">
    <source>
        <dbReference type="Proteomes" id="UP000265515"/>
    </source>
</evidence>
<comment type="caution">
    <text evidence="2">The sequence shown here is derived from an EMBL/GenBank/DDBJ whole genome shotgun (WGS) entry which is preliminary data.</text>
</comment>
<sequence>MVLALTMAMMMMMGVIPTRVVAVAGADGMFTARRGMESVAGTKGAHDDIDDMRGDRMLQVTRSSDLLITNMTLLQDSRVVLTVTNVLGPSSGTIEGSRYLCKGDLRGIASSGAAQGNSSVLTRYWSSANLNGSADSADERLTVGVKADYWGFDLSRNERYVVVPVRWGLGFVNTMDGSRTTYLTNDINYTVGAFNPRRTILYVARDSCLWYSTMDGESPGTFALEPVACPTRPFEADPPWLTFSHRSFLQDGSYLYSLDSLNTRILRFDPITRTTEFVTGTRIQDYVADSQNPGRAFNLGEPALAQDGCNLFFVADGAANIRWVAFDKPGGKMVMDETVARCIVLGGCTIGTVALDNDDSHLYVSIQTGQLFEIFESTS</sequence>
<gene>
    <name evidence="2" type="ORF">CBR_g78867</name>
</gene>
<dbReference type="EMBL" id="BFEA01000082">
    <property type="protein sequence ID" value="GBG67086.1"/>
    <property type="molecule type" value="Genomic_DNA"/>
</dbReference>
<organism evidence="2 3">
    <name type="scientific">Chara braunii</name>
    <name type="common">Braun's stonewort</name>
    <dbReference type="NCBI Taxonomy" id="69332"/>
    <lineage>
        <taxon>Eukaryota</taxon>
        <taxon>Viridiplantae</taxon>
        <taxon>Streptophyta</taxon>
        <taxon>Charophyceae</taxon>
        <taxon>Charales</taxon>
        <taxon>Characeae</taxon>
        <taxon>Chara</taxon>
    </lineage>
</organism>
<dbReference type="SUPFAM" id="SSF82171">
    <property type="entry name" value="DPP6 N-terminal domain-like"/>
    <property type="match status" value="1"/>
</dbReference>
<proteinExistence type="predicted"/>
<protein>
    <recommendedName>
        <fullName evidence="4">SMP-30/Gluconolactonase/LRE-like region domain-containing protein</fullName>
    </recommendedName>
</protein>
<feature type="chain" id="PRO_5017416038" description="SMP-30/Gluconolactonase/LRE-like region domain-containing protein" evidence="1">
    <location>
        <begin position="18"/>
        <end position="379"/>
    </location>
</feature>
<evidence type="ECO:0008006" key="4">
    <source>
        <dbReference type="Google" id="ProtNLM"/>
    </source>
</evidence>